<feature type="non-terminal residue" evidence="3">
    <location>
        <position position="1"/>
    </location>
</feature>
<feature type="transmembrane region" description="Helical" evidence="2">
    <location>
        <begin position="145"/>
        <end position="168"/>
    </location>
</feature>
<name>A0A8H2X663_9AGAM</name>
<accession>A0A8H2X663</accession>
<proteinExistence type="predicted"/>
<dbReference type="EMBL" id="CAJMWS010000319">
    <property type="protein sequence ID" value="CAE6417537.1"/>
    <property type="molecule type" value="Genomic_DNA"/>
</dbReference>
<keyword evidence="1" id="KW-0175">Coiled coil</keyword>
<keyword evidence="2" id="KW-0812">Transmembrane</keyword>
<dbReference type="AlphaFoldDB" id="A0A8H2X663"/>
<feature type="coiled-coil region" evidence="1">
    <location>
        <begin position="15"/>
        <end position="70"/>
    </location>
</feature>
<keyword evidence="2" id="KW-1133">Transmembrane helix</keyword>
<protein>
    <submittedName>
        <fullName evidence="3">Uncharacterized protein</fullName>
    </submittedName>
</protein>
<reference evidence="3" key="1">
    <citation type="submission" date="2021-01" db="EMBL/GenBank/DDBJ databases">
        <authorList>
            <person name="Kaushik A."/>
        </authorList>
    </citation>
    <scope>NUCLEOTIDE SEQUENCE</scope>
    <source>
        <strain evidence="3">AG1-1C</strain>
    </source>
</reference>
<organism evidence="3 4">
    <name type="scientific">Rhizoctonia solani</name>
    <dbReference type="NCBI Taxonomy" id="456999"/>
    <lineage>
        <taxon>Eukaryota</taxon>
        <taxon>Fungi</taxon>
        <taxon>Dikarya</taxon>
        <taxon>Basidiomycota</taxon>
        <taxon>Agaricomycotina</taxon>
        <taxon>Agaricomycetes</taxon>
        <taxon>Cantharellales</taxon>
        <taxon>Ceratobasidiaceae</taxon>
        <taxon>Rhizoctonia</taxon>
    </lineage>
</organism>
<comment type="caution">
    <text evidence="3">The sequence shown here is derived from an EMBL/GenBank/DDBJ whole genome shotgun (WGS) entry which is preliminary data.</text>
</comment>
<gene>
    <name evidence="3" type="ORF">RDB_LOCUS80750</name>
</gene>
<dbReference type="Proteomes" id="UP000663846">
    <property type="component" value="Unassembled WGS sequence"/>
</dbReference>
<evidence type="ECO:0000256" key="2">
    <source>
        <dbReference type="SAM" id="Phobius"/>
    </source>
</evidence>
<evidence type="ECO:0000256" key="1">
    <source>
        <dbReference type="SAM" id="Coils"/>
    </source>
</evidence>
<evidence type="ECO:0000313" key="3">
    <source>
        <dbReference type="EMBL" id="CAE6417537.1"/>
    </source>
</evidence>
<evidence type="ECO:0000313" key="4">
    <source>
        <dbReference type="Proteomes" id="UP000663846"/>
    </source>
</evidence>
<keyword evidence="2" id="KW-0472">Membrane</keyword>
<sequence length="197" mass="22375">DTRFGDHRGGMDRRVALLANRCAQHEARLAELENSLRTEIERTASLSADLRTARKELNSQINQIEAATAKSLPVISDRLAHAYNRATQARSHIPILTKETRAANASFKKGHTKAQHLVSVLSTHTAHWTTKLVRIIRREAPPDRYTIAMATVHLGLFLFALAIARWVFTWVGWKILMRYVDAKRPHVHQLLNLPPRT</sequence>